<dbReference type="KEGG" id="ang:An15g03290"/>
<dbReference type="GeneID" id="84593154"/>
<dbReference type="RefSeq" id="XP_059602509.1">
    <property type="nucleotide sequence ID" value="XM_059744586.1"/>
</dbReference>
<keyword evidence="1" id="KW-0732">Signal</keyword>
<evidence type="ECO:0008006" key="3">
    <source>
        <dbReference type="Google" id="ProtNLM"/>
    </source>
</evidence>
<protein>
    <recommendedName>
        <fullName evidence="3">Secreted protein</fullName>
    </recommendedName>
</protein>
<name>A0AAJ8E0L5_ASPNG</name>
<sequence length="88" mass="9939">MRLWMNAIVALLFMGVAVAKEQILIMTLATTVIVKEMVAVTSRANITRATPLGLLFLAVVHDHDTQWPMLKDRRMSRKGRLYFAIVSP</sequence>
<evidence type="ECO:0000256" key="1">
    <source>
        <dbReference type="SAM" id="SignalP"/>
    </source>
</evidence>
<dbReference type="VEuPathDB" id="FungiDB:An15g03290"/>
<organism evidence="2">
    <name type="scientific">Aspergillus niger</name>
    <dbReference type="NCBI Taxonomy" id="5061"/>
    <lineage>
        <taxon>Eukaryota</taxon>
        <taxon>Fungi</taxon>
        <taxon>Dikarya</taxon>
        <taxon>Ascomycota</taxon>
        <taxon>Pezizomycotina</taxon>
        <taxon>Eurotiomycetes</taxon>
        <taxon>Eurotiomycetidae</taxon>
        <taxon>Eurotiales</taxon>
        <taxon>Aspergillaceae</taxon>
        <taxon>Aspergillus</taxon>
        <taxon>Aspergillus subgen. Circumdati</taxon>
    </lineage>
</organism>
<proteinExistence type="predicted"/>
<gene>
    <name evidence="2" type="ORF">An15g03290</name>
</gene>
<reference evidence="2" key="1">
    <citation type="submission" date="2025-02" db="EMBL/GenBank/DDBJ databases">
        <authorList>
            <consortium name="NCBI Genome Project"/>
        </authorList>
    </citation>
    <scope>NUCLEOTIDE SEQUENCE</scope>
</reference>
<feature type="chain" id="PRO_5044850532" description="Secreted protein" evidence="1">
    <location>
        <begin position="20"/>
        <end position="88"/>
    </location>
</feature>
<dbReference type="AlphaFoldDB" id="A0AAJ8E0L5"/>
<reference evidence="2" key="2">
    <citation type="submission" date="2025-08" db="UniProtKB">
        <authorList>
            <consortium name="RefSeq"/>
        </authorList>
    </citation>
    <scope>IDENTIFICATION</scope>
</reference>
<evidence type="ECO:0000313" key="2">
    <source>
        <dbReference type="RefSeq" id="XP_059602509.1"/>
    </source>
</evidence>
<accession>A0AAJ8E0L5</accession>
<feature type="signal peptide" evidence="1">
    <location>
        <begin position="1"/>
        <end position="19"/>
    </location>
</feature>